<dbReference type="InterPro" id="IPR007157">
    <property type="entry name" value="PspA_VIPP1"/>
</dbReference>
<dbReference type="RefSeq" id="WP_238313985.1">
    <property type="nucleotide sequence ID" value="NZ_BPQH01000020.1"/>
</dbReference>
<feature type="coiled-coil region" evidence="2">
    <location>
        <begin position="26"/>
        <end position="53"/>
    </location>
</feature>
<feature type="coiled-coil region" evidence="2">
    <location>
        <begin position="87"/>
        <end position="114"/>
    </location>
</feature>
<dbReference type="EMBL" id="BPQH01000020">
    <property type="protein sequence ID" value="GJD52585.1"/>
    <property type="molecule type" value="Genomic_DNA"/>
</dbReference>
<feature type="compositionally biased region" description="Low complexity" evidence="3">
    <location>
        <begin position="239"/>
        <end position="253"/>
    </location>
</feature>
<proteinExistence type="inferred from homology"/>
<evidence type="ECO:0008006" key="6">
    <source>
        <dbReference type="Google" id="ProtNLM"/>
    </source>
</evidence>
<dbReference type="PANTHER" id="PTHR31088">
    <property type="entry name" value="MEMBRANE-ASSOCIATED PROTEIN VIPP1, CHLOROPLASTIC"/>
    <property type="match status" value="1"/>
</dbReference>
<keyword evidence="2" id="KW-0175">Coiled coil</keyword>
<dbReference type="Pfam" id="PF04012">
    <property type="entry name" value="PspA_IM30"/>
    <property type="match status" value="1"/>
</dbReference>
<evidence type="ECO:0000256" key="2">
    <source>
        <dbReference type="SAM" id="Coils"/>
    </source>
</evidence>
<sequence>MLKIFSTLARGAAARAAEDLFDQNALLILEQQIRDAAAALDESRRALARALAQEGADAQRQTALDARLADLEERAVAALAGGREDLAAEAAEAIAELEAEAGALRAGREDFAREAAALRRAVQAGGRQFAELERGRRVAQAAEAVRRLRARRGQDLPGTAAALAEAQATLRRLREIQAAEAASCEALAALAEGGHDAVADRLEAAGFGRRTRPSAGAVMERLRARANPPRGPGPETPAPRDSAPQGPAPQGAA</sequence>
<comment type="similarity">
    <text evidence="1">Belongs to the PspA/Vipp/IM30 family.</text>
</comment>
<reference evidence="4" key="1">
    <citation type="journal article" date="2021" name="Front. Microbiol.">
        <title>Comprehensive Comparative Genomics and Phenotyping of Methylobacterium Species.</title>
        <authorList>
            <person name="Alessa O."/>
            <person name="Ogura Y."/>
            <person name="Fujitani Y."/>
            <person name="Takami H."/>
            <person name="Hayashi T."/>
            <person name="Sahin N."/>
            <person name="Tani A."/>
        </authorList>
    </citation>
    <scope>NUCLEOTIDE SEQUENCE</scope>
    <source>
        <strain evidence="4">KCTC 52305</strain>
    </source>
</reference>
<organism evidence="4 5">
    <name type="scientific">Methylobacterium crusticola</name>
    <dbReference type="NCBI Taxonomy" id="1697972"/>
    <lineage>
        <taxon>Bacteria</taxon>
        <taxon>Pseudomonadati</taxon>
        <taxon>Pseudomonadota</taxon>
        <taxon>Alphaproteobacteria</taxon>
        <taxon>Hyphomicrobiales</taxon>
        <taxon>Methylobacteriaceae</taxon>
        <taxon>Methylobacterium</taxon>
    </lineage>
</organism>
<feature type="region of interest" description="Disordered" evidence="3">
    <location>
        <begin position="210"/>
        <end position="253"/>
    </location>
</feature>
<gene>
    <name evidence="4" type="ORF">OPKNFCMD_5351</name>
</gene>
<keyword evidence="5" id="KW-1185">Reference proteome</keyword>
<dbReference type="PANTHER" id="PTHR31088:SF9">
    <property type="entry name" value="PHAGE SHOCK PROTEIN A"/>
    <property type="match status" value="1"/>
</dbReference>
<protein>
    <recommendedName>
        <fullName evidence="6">PspA/IM30 family protein</fullName>
    </recommendedName>
</protein>
<reference evidence="4" key="2">
    <citation type="submission" date="2021-08" db="EMBL/GenBank/DDBJ databases">
        <authorList>
            <person name="Tani A."/>
            <person name="Ola A."/>
            <person name="Ogura Y."/>
            <person name="Katsura K."/>
            <person name="Hayashi T."/>
        </authorList>
    </citation>
    <scope>NUCLEOTIDE SEQUENCE</scope>
    <source>
        <strain evidence="4">KCTC 52305</strain>
    </source>
</reference>
<accession>A0ABQ4R6N4</accession>
<evidence type="ECO:0000313" key="4">
    <source>
        <dbReference type="EMBL" id="GJD52585.1"/>
    </source>
</evidence>
<name>A0ABQ4R6N4_9HYPH</name>
<evidence type="ECO:0000313" key="5">
    <source>
        <dbReference type="Proteomes" id="UP001055167"/>
    </source>
</evidence>
<evidence type="ECO:0000256" key="1">
    <source>
        <dbReference type="ARBA" id="ARBA00043985"/>
    </source>
</evidence>
<evidence type="ECO:0000256" key="3">
    <source>
        <dbReference type="SAM" id="MobiDB-lite"/>
    </source>
</evidence>
<dbReference type="Proteomes" id="UP001055167">
    <property type="component" value="Unassembled WGS sequence"/>
</dbReference>
<comment type="caution">
    <text evidence="4">The sequence shown here is derived from an EMBL/GenBank/DDBJ whole genome shotgun (WGS) entry which is preliminary data.</text>
</comment>